<comment type="function">
    <text evidence="2 11">Catalyzes the ADP transfer from ATP to D-glycero-beta-D-manno-heptose 1-phosphate, yielding ADP-D-glycero-beta-D-manno-heptose.</text>
</comment>
<feature type="binding site" evidence="11">
    <location>
        <begin position="203"/>
        <end position="206"/>
    </location>
    <ligand>
        <name>ATP</name>
        <dbReference type="ChEBI" id="CHEBI:30616"/>
    </ligand>
</feature>
<dbReference type="InterPro" id="IPR029056">
    <property type="entry name" value="Ribokinase-like"/>
</dbReference>
<dbReference type="KEGG" id="mbat:BN1208_1047"/>
<keyword evidence="9 11" id="KW-0119">Carbohydrate metabolism</keyword>
<dbReference type="Pfam" id="PF00294">
    <property type="entry name" value="PfkB"/>
    <property type="match status" value="1"/>
</dbReference>
<reference evidence="15" key="1">
    <citation type="submission" date="2014-12" db="EMBL/GenBank/DDBJ databases">
        <authorList>
            <person name="Salcher M.M."/>
        </authorList>
    </citation>
    <scope>NUCLEOTIDE SEQUENCE [LARGE SCALE GENOMIC DNA]</scope>
    <source>
        <strain evidence="15">MMS-10A-171</strain>
    </source>
</reference>
<keyword evidence="5 11" id="KW-0547">Nucleotide-binding</keyword>
<evidence type="ECO:0000313" key="14">
    <source>
        <dbReference type="EMBL" id="CEZ19928.1"/>
    </source>
</evidence>
<dbReference type="GO" id="GO:0016773">
    <property type="term" value="F:phosphotransferase activity, alcohol group as acceptor"/>
    <property type="evidence" value="ECO:0007669"/>
    <property type="project" value="InterPro"/>
</dbReference>
<comment type="similarity">
    <text evidence="11">In the N-terminal section; belongs to the carbohydrate kinase PfkB family.</text>
</comment>
<comment type="subunit">
    <text evidence="11">Homodimer.</text>
</comment>
<feature type="active site" evidence="11">
    <location>
        <position position="273"/>
    </location>
</feature>
<evidence type="ECO:0000313" key="15">
    <source>
        <dbReference type="Proteomes" id="UP000064007"/>
    </source>
</evidence>
<evidence type="ECO:0000256" key="4">
    <source>
        <dbReference type="ARBA" id="ARBA00022695"/>
    </source>
</evidence>
<evidence type="ECO:0000259" key="13">
    <source>
        <dbReference type="Pfam" id="PF01467"/>
    </source>
</evidence>
<name>A0A0D6EXE4_9PROT</name>
<dbReference type="EC" id="2.7.7.70" evidence="11"/>
<dbReference type="SUPFAM" id="SSF53613">
    <property type="entry name" value="Ribokinase-like"/>
    <property type="match status" value="1"/>
</dbReference>
<dbReference type="HOGENOM" id="CLU_021150_2_1_4"/>
<evidence type="ECO:0000256" key="1">
    <source>
        <dbReference type="ARBA" id="ARBA00002319"/>
    </source>
</evidence>
<keyword evidence="15" id="KW-1185">Reference proteome</keyword>
<dbReference type="Pfam" id="PF01467">
    <property type="entry name" value="CTP_transf_like"/>
    <property type="match status" value="1"/>
</dbReference>
<evidence type="ECO:0000256" key="5">
    <source>
        <dbReference type="ARBA" id="ARBA00022741"/>
    </source>
</evidence>
<dbReference type="GO" id="GO:0033785">
    <property type="term" value="F:heptose 7-phosphate kinase activity"/>
    <property type="evidence" value="ECO:0007669"/>
    <property type="project" value="UniProtKB-UniRule"/>
</dbReference>
<evidence type="ECO:0000256" key="2">
    <source>
        <dbReference type="ARBA" id="ARBA00003753"/>
    </source>
</evidence>
<dbReference type="InterPro" id="IPR011611">
    <property type="entry name" value="PfkB_dom"/>
</dbReference>
<dbReference type="InterPro" id="IPR004821">
    <property type="entry name" value="Cyt_trans-like"/>
</dbReference>
<dbReference type="UniPathway" id="UPA00356">
    <property type="reaction ID" value="UER00437"/>
</dbReference>
<dbReference type="RefSeq" id="WP_046488562.1">
    <property type="nucleotide sequence ID" value="NZ_LN827929.1"/>
</dbReference>
<keyword evidence="6 11" id="KW-0418">Kinase</keyword>
<dbReference type="InterPro" id="IPR011913">
    <property type="entry name" value="RfaE_dom_I"/>
</dbReference>
<comment type="catalytic activity">
    <reaction evidence="11">
        <text>D-glycero-beta-D-manno-heptose 7-phosphate + ATP = D-glycero-beta-D-manno-heptose 1,7-bisphosphate + ADP + H(+)</text>
        <dbReference type="Rhea" id="RHEA:27473"/>
        <dbReference type="ChEBI" id="CHEBI:15378"/>
        <dbReference type="ChEBI" id="CHEBI:30616"/>
        <dbReference type="ChEBI" id="CHEBI:60204"/>
        <dbReference type="ChEBI" id="CHEBI:60208"/>
        <dbReference type="ChEBI" id="CHEBI:456216"/>
        <dbReference type="EC" id="2.7.1.167"/>
    </reaction>
</comment>
<dbReference type="PANTHER" id="PTHR46969">
    <property type="entry name" value="BIFUNCTIONAL PROTEIN HLDE"/>
    <property type="match status" value="1"/>
</dbReference>
<evidence type="ECO:0000256" key="6">
    <source>
        <dbReference type="ARBA" id="ARBA00022777"/>
    </source>
</evidence>
<dbReference type="EC" id="2.7.1.167" evidence="11"/>
<evidence type="ECO:0000256" key="3">
    <source>
        <dbReference type="ARBA" id="ARBA00022679"/>
    </source>
</evidence>
<dbReference type="GO" id="GO:0097171">
    <property type="term" value="P:ADP-L-glycero-beta-D-manno-heptose biosynthetic process"/>
    <property type="evidence" value="ECO:0007669"/>
    <property type="project" value="UniProtKB-UniPathway"/>
</dbReference>
<dbReference type="PANTHER" id="PTHR46969:SF1">
    <property type="entry name" value="BIFUNCTIONAL PROTEIN HLDE"/>
    <property type="match status" value="1"/>
</dbReference>
<dbReference type="STRING" id="1581557.BN1208_1047"/>
<comment type="function">
    <text evidence="1 11">Catalyzes the phosphorylation of D-glycero-D-manno-heptose 7-phosphate at the C-1 position to selectively form D-glycero-beta-D-manno-heptose-1,7-bisphosphate.</text>
</comment>
<dbReference type="InterPro" id="IPR011914">
    <property type="entry name" value="RfaE_dom_II"/>
</dbReference>
<dbReference type="GO" id="GO:0033786">
    <property type="term" value="F:heptose-1-phosphate adenylyltransferase activity"/>
    <property type="evidence" value="ECO:0007669"/>
    <property type="project" value="UniProtKB-UniRule"/>
</dbReference>
<feature type="region of interest" description="Ribokinase" evidence="11">
    <location>
        <begin position="1"/>
        <end position="326"/>
    </location>
</feature>
<evidence type="ECO:0000256" key="10">
    <source>
        <dbReference type="ARBA" id="ARBA00047428"/>
    </source>
</evidence>
<dbReference type="NCBIfam" id="TIGR02199">
    <property type="entry name" value="rfaE_dom_II"/>
    <property type="match status" value="1"/>
</dbReference>
<dbReference type="HAMAP" id="MF_01603">
    <property type="entry name" value="HldE"/>
    <property type="match status" value="1"/>
</dbReference>
<comment type="catalytic activity">
    <reaction evidence="10 11">
        <text>D-glycero-beta-D-manno-heptose 1-phosphate + ATP + H(+) = ADP-D-glycero-beta-D-manno-heptose + diphosphate</text>
        <dbReference type="Rhea" id="RHEA:27465"/>
        <dbReference type="ChEBI" id="CHEBI:15378"/>
        <dbReference type="ChEBI" id="CHEBI:30616"/>
        <dbReference type="ChEBI" id="CHEBI:33019"/>
        <dbReference type="ChEBI" id="CHEBI:59967"/>
        <dbReference type="ChEBI" id="CHEBI:61593"/>
        <dbReference type="EC" id="2.7.7.70"/>
    </reaction>
</comment>
<dbReference type="Gene3D" id="3.40.50.620">
    <property type="entry name" value="HUPs"/>
    <property type="match status" value="1"/>
</dbReference>
<evidence type="ECO:0000259" key="12">
    <source>
        <dbReference type="Pfam" id="PF00294"/>
    </source>
</evidence>
<feature type="domain" description="Cytidyltransferase-like" evidence="13">
    <location>
        <begin position="354"/>
        <end position="468"/>
    </location>
</feature>
<feature type="domain" description="Carbohydrate kinase PfkB" evidence="12">
    <location>
        <begin position="19"/>
        <end position="311"/>
    </location>
</feature>
<dbReference type="OrthoDB" id="9802794at2"/>
<dbReference type="NCBIfam" id="TIGR00125">
    <property type="entry name" value="cyt_tran_rel"/>
    <property type="match status" value="1"/>
</dbReference>
<organism evidence="14 15">
    <name type="scientific">Candidatus Methylopumilus planktonicus</name>
    <dbReference type="NCBI Taxonomy" id="1581557"/>
    <lineage>
        <taxon>Bacteria</taxon>
        <taxon>Pseudomonadati</taxon>
        <taxon>Pseudomonadota</taxon>
        <taxon>Betaproteobacteria</taxon>
        <taxon>Nitrosomonadales</taxon>
        <taxon>Methylophilaceae</taxon>
        <taxon>Candidatus Methylopumilus</taxon>
    </lineage>
</organism>
<dbReference type="CDD" id="cd01172">
    <property type="entry name" value="RfaE_like"/>
    <property type="match status" value="1"/>
</dbReference>
<dbReference type="SUPFAM" id="SSF52374">
    <property type="entry name" value="Nucleotidylyl transferase"/>
    <property type="match status" value="1"/>
</dbReference>
<comment type="pathway">
    <text evidence="11">Nucleotide-sugar biosynthesis; ADP-L-glycero-beta-D-manno-heptose biosynthesis; ADP-L-glycero-beta-D-manno-heptose from D-glycero-beta-D-manno-heptose 7-phosphate: step 1/4.</text>
</comment>
<evidence type="ECO:0000256" key="11">
    <source>
        <dbReference type="HAMAP-Rule" id="MF_01603"/>
    </source>
</evidence>
<dbReference type="Proteomes" id="UP000064007">
    <property type="component" value="Chromosome 1"/>
</dbReference>
<evidence type="ECO:0000256" key="7">
    <source>
        <dbReference type="ARBA" id="ARBA00022840"/>
    </source>
</evidence>
<comment type="similarity">
    <text evidence="11">In the C-terminal section; belongs to the cytidylyltransferase family.</text>
</comment>
<dbReference type="EMBL" id="LN827929">
    <property type="protein sequence ID" value="CEZ19928.1"/>
    <property type="molecule type" value="Genomic_DNA"/>
</dbReference>
<dbReference type="GO" id="GO:0005524">
    <property type="term" value="F:ATP binding"/>
    <property type="evidence" value="ECO:0007669"/>
    <property type="project" value="UniProtKB-UniRule"/>
</dbReference>
<gene>
    <name evidence="11 14" type="primary">hldE</name>
    <name evidence="14" type="ORF">BN1208_1047</name>
</gene>
<keyword evidence="7 11" id="KW-0067">ATP-binding</keyword>
<sequence length="482" mass="52824">MSEIDIIKNKFNAKNQWALVVGDLMLDRYLIGSVSRISPEAPVPVVRLKESFDRIGGSGNVAANLAQLGIKTVLAGQIGDDGDGKKLLDILKKNHIGVDGIVKDKNPTTTKTRIIGEHQQMMRIDQEATADLIDSKPLIKRISTLLNKKPSIVILSDYAKGVLSEALCQHVIKLAKSKKIPVLVDPKGIDYSKYKNATAITPNKKEAIEACHIHVTKNPNFLTPLLKLKKSLNLQFIAMTKGEDGIDLVQKNTIKNLPAVNQQQVFDVSGAGDTVIATLAACMIARMPIENCLNIANVAAGIVIGKLGTIPITLQTLIETLSSKHSDQEKKIHSLSRLMEQVLIWKKQKKKIVFTNGCFDILHAGHVTYLEKAKKLGDILILALNSDSSVTKLKGKSRPVIHQEDRARVLSALSSVDSIIIFSETTPLHLIKKIQPDILVKGSDYKKNQVVGHKELKKWHGKVELVSVVPGRSTSAIIKKIS</sequence>
<comment type="pathway">
    <text evidence="11">Nucleotide-sugar biosynthesis; ADP-L-glycero-beta-D-manno-heptose biosynthesis; ADP-L-glycero-beta-D-manno-heptose from D-glycero-beta-D-manno-heptose 7-phosphate: step 3/4.</text>
</comment>
<dbReference type="GO" id="GO:0005829">
    <property type="term" value="C:cytosol"/>
    <property type="evidence" value="ECO:0007669"/>
    <property type="project" value="TreeGrafter"/>
</dbReference>
<keyword evidence="4 11" id="KW-0548">Nucleotidyltransferase</keyword>
<evidence type="ECO:0000256" key="8">
    <source>
        <dbReference type="ARBA" id="ARBA00023268"/>
    </source>
</evidence>
<accession>A0A0D6EXE4</accession>
<keyword evidence="8 11" id="KW-0511">Multifunctional enzyme</keyword>
<dbReference type="AlphaFoldDB" id="A0A0D6EXE4"/>
<proteinExistence type="inferred from homology"/>
<feature type="region of interest" description="Cytidylyltransferase" evidence="11">
    <location>
        <begin position="354"/>
        <end position="482"/>
    </location>
</feature>
<dbReference type="Gene3D" id="3.40.1190.20">
    <property type="match status" value="1"/>
</dbReference>
<dbReference type="InterPro" id="IPR023030">
    <property type="entry name" value="Bifunc_HldE"/>
</dbReference>
<evidence type="ECO:0000256" key="9">
    <source>
        <dbReference type="ARBA" id="ARBA00023277"/>
    </source>
</evidence>
<dbReference type="InterPro" id="IPR014729">
    <property type="entry name" value="Rossmann-like_a/b/a_fold"/>
</dbReference>
<protein>
    <recommendedName>
        <fullName evidence="11">Bifunctional protein HldE</fullName>
    </recommendedName>
    <domain>
        <recommendedName>
            <fullName evidence="11">D-beta-D-heptose 7-phosphate kinase</fullName>
            <ecNumber evidence="11">2.7.1.167</ecNumber>
        </recommendedName>
        <alternativeName>
            <fullName evidence="11">D-beta-D-heptose 7-phosphotransferase</fullName>
        </alternativeName>
        <alternativeName>
            <fullName evidence="11">D-glycero-beta-D-manno-heptose-7-phosphate kinase</fullName>
        </alternativeName>
    </domain>
    <domain>
        <recommendedName>
            <fullName evidence="11">D-beta-D-heptose 1-phosphate adenylyltransferase</fullName>
            <ecNumber evidence="11">2.7.7.70</ecNumber>
        </recommendedName>
        <alternativeName>
            <fullName evidence="11">D-glycero-beta-D-manno-heptose 1-phosphate adenylyltransferase</fullName>
        </alternativeName>
    </domain>
</protein>
<keyword evidence="3 11" id="KW-0808">Transferase</keyword>